<dbReference type="Proteomes" id="UP001184150">
    <property type="component" value="Unassembled WGS sequence"/>
</dbReference>
<dbReference type="GO" id="GO:0003677">
    <property type="term" value="F:DNA binding"/>
    <property type="evidence" value="ECO:0007669"/>
    <property type="project" value="UniProtKB-KW"/>
</dbReference>
<dbReference type="PROSITE" id="PS50949">
    <property type="entry name" value="HTH_GNTR"/>
    <property type="match status" value="1"/>
</dbReference>
<dbReference type="RefSeq" id="WP_309804103.1">
    <property type="nucleotide sequence ID" value="NZ_JAVDRD010000001.1"/>
</dbReference>
<dbReference type="Pfam" id="PF07729">
    <property type="entry name" value="FCD"/>
    <property type="match status" value="1"/>
</dbReference>
<keyword evidence="2 6" id="KW-0238">DNA-binding</keyword>
<dbReference type="InterPro" id="IPR036388">
    <property type="entry name" value="WH-like_DNA-bd_sf"/>
</dbReference>
<evidence type="ECO:0000256" key="3">
    <source>
        <dbReference type="ARBA" id="ARBA00023163"/>
    </source>
</evidence>
<dbReference type="SMART" id="SM00345">
    <property type="entry name" value="HTH_GNTR"/>
    <property type="match status" value="1"/>
</dbReference>
<dbReference type="InterPro" id="IPR000524">
    <property type="entry name" value="Tscrpt_reg_HTH_GntR"/>
</dbReference>
<dbReference type="PANTHER" id="PTHR43537">
    <property type="entry name" value="TRANSCRIPTIONAL REGULATOR, GNTR FAMILY"/>
    <property type="match status" value="1"/>
</dbReference>
<dbReference type="InterPro" id="IPR036390">
    <property type="entry name" value="WH_DNA-bd_sf"/>
</dbReference>
<evidence type="ECO:0000256" key="4">
    <source>
        <dbReference type="SAM" id="MobiDB-lite"/>
    </source>
</evidence>
<accession>A0ABU1MG49</accession>
<dbReference type="CDD" id="cd07377">
    <property type="entry name" value="WHTH_GntR"/>
    <property type="match status" value="1"/>
</dbReference>
<protein>
    <submittedName>
        <fullName evidence="6">DNA-binding FadR family transcriptional regulator</fullName>
    </submittedName>
</protein>
<evidence type="ECO:0000259" key="5">
    <source>
        <dbReference type="PROSITE" id="PS50949"/>
    </source>
</evidence>
<evidence type="ECO:0000313" key="6">
    <source>
        <dbReference type="EMBL" id="MDR6509277.1"/>
    </source>
</evidence>
<dbReference type="InterPro" id="IPR011711">
    <property type="entry name" value="GntR_C"/>
</dbReference>
<dbReference type="PANTHER" id="PTHR43537:SF44">
    <property type="entry name" value="GNTR FAMILY REGULATORY PROTEIN"/>
    <property type="match status" value="1"/>
</dbReference>
<feature type="compositionally biased region" description="Low complexity" evidence="4">
    <location>
        <begin position="16"/>
        <end position="28"/>
    </location>
</feature>
<comment type="caution">
    <text evidence="6">The sequence shown here is derived from an EMBL/GenBank/DDBJ whole genome shotgun (WGS) entry which is preliminary data.</text>
</comment>
<dbReference type="SUPFAM" id="SSF48008">
    <property type="entry name" value="GntR ligand-binding domain-like"/>
    <property type="match status" value="1"/>
</dbReference>
<keyword evidence="3" id="KW-0804">Transcription</keyword>
<reference evidence="6 7" key="1">
    <citation type="submission" date="2023-07" db="EMBL/GenBank/DDBJ databases">
        <title>Sorghum-associated microbial communities from plants grown in Nebraska, USA.</title>
        <authorList>
            <person name="Schachtman D."/>
        </authorList>
    </citation>
    <scope>NUCLEOTIDE SEQUENCE [LARGE SCALE GENOMIC DNA]</scope>
    <source>
        <strain evidence="6 7">DS1027</strain>
    </source>
</reference>
<evidence type="ECO:0000313" key="7">
    <source>
        <dbReference type="Proteomes" id="UP001184150"/>
    </source>
</evidence>
<dbReference type="EMBL" id="JAVDRD010000001">
    <property type="protein sequence ID" value="MDR6509277.1"/>
    <property type="molecule type" value="Genomic_DNA"/>
</dbReference>
<feature type="domain" description="HTH gntR-type" evidence="5">
    <location>
        <begin position="42"/>
        <end position="110"/>
    </location>
</feature>
<keyword evidence="7" id="KW-1185">Reference proteome</keyword>
<organism evidence="6 7">
    <name type="scientific">Novosphingobium capsulatum</name>
    <dbReference type="NCBI Taxonomy" id="13688"/>
    <lineage>
        <taxon>Bacteria</taxon>
        <taxon>Pseudomonadati</taxon>
        <taxon>Pseudomonadota</taxon>
        <taxon>Alphaproteobacteria</taxon>
        <taxon>Sphingomonadales</taxon>
        <taxon>Sphingomonadaceae</taxon>
        <taxon>Novosphingobium</taxon>
    </lineage>
</organism>
<feature type="region of interest" description="Disordered" evidence="4">
    <location>
        <begin position="1"/>
        <end position="43"/>
    </location>
</feature>
<evidence type="ECO:0000256" key="2">
    <source>
        <dbReference type="ARBA" id="ARBA00023125"/>
    </source>
</evidence>
<dbReference type="Gene3D" id="1.10.10.10">
    <property type="entry name" value="Winged helix-like DNA-binding domain superfamily/Winged helix DNA-binding domain"/>
    <property type="match status" value="1"/>
</dbReference>
<evidence type="ECO:0000256" key="1">
    <source>
        <dbReference type="ARBA" id="ARBA00023015"/>
    </source>
</evidence>
<sequence length="275" mass="29768">MTQRQFPDKSRKGKAMESAADSAAPDSVAAEERDSPARGPGRRLHGAIAHKLGTAILSGQYQPGDILSGEVAFAEELKVSRSAYREAIQVLTAKGLVASRPKAGTRVLERDRWNLLDPEVLAWAFAGEPDLQFVRDLFELRAVVEPAAARLAAQRRDKADLKAIRDALSAMRRHTLTNDAGRAADRDFHDAVLRASHNAALMVLSASIGAAVHWTTRFKQRSRELPRNPIPDHARVYDAIAEGDGEAAAQAMGVLVQLALEDTASAIELAARARS</sequence>
<name>A0ABU1MG49_9SPHN</name>
<keyword evidence="1" id="KW-0805">Transcription regulation</keyword>
<dbReference type="InterPro" id="IPR008920">
    <property type="entry name" value="TF_FadR/GntR_C"/>
</dbReference>
<gene>
    <name evidence="6" type="ORF">J2792_000117</name>
</gene>
<dbReference type="SMART" id="SM00895">
    <property type="entry name" value="FCD"/>
    <property type="match status" value="1"/>
</dbReference>
<dbReference type="SUPFAM" id="SSF46785">
    <property type="entry name" value="Winged helix' DNA-binding domain"/>
    <property type="match status" value="1"/>
</dbReference>
<feature type="compositionally biased region" description="Basic and acidic residues" evidence="4">
    <location>
        <begin position="1"/>
        <end position="10"/>
    </location>
</feature>
<proteinExistence type="predicted"/>
<dbReference type="Gene3D" id="1.20.120.530">
    <property type="entry name" value="GntR ligand-binding domain-like"/>
    <property type="match status" value="1"/>
</dbReference>
<dbReference type="Pfam" id="PF00392">
    <property type="entry name" value="GntR"/>
    <property type="match status" value="1"/>
</dbReference>